<dbReference type="InParanoid" id="A0A2R5GFM0"/>
<sequence length="410" mass="46079">MAETLVDQQGEGTKKQHAEDSDAARFDVRSEHFDAKLALQKPEKVKLPQKVFPLENLSRTRPLLPVSHPDHLQRRVVNPLLRAKESDAVARRRENEQRRLERKVKRKEVERFENPLHTLVDSFADGGPLEILRRCVQTKTRVRVIVGSAQDGVRGTCIGHLRGFDKFMNLFLNDAEESYATTAFVTVSEEAALSGTVQELTQFMQVYSPAKVGNAVAIAQKYNGRETDLWRFLYQKYGLTQRVQDALAQGKTAYAQGAASPEGLLPAGVRGKPLEGSLDARARELLRRHRGREAVLMCKLGVANAEERSIESSRSLFHANHDWTGAAVEAAPASSSEVDVCAEWVQRASLKYEGRVFYHNTRTKTSVWEPPEGVRFKTVEVPVVRRRKLRQTILRGDNVIMCSPVTPFAT</sequence>
<dbReference type="InterPro" id="IPR001202">
    <property type="entry name" value="WW_dom"/>
</dbReference>
<name>A0A2R5GFM0_9STRA</name>
<feature type="compositionally biased region" description="Basic and acidic residues" evidence="1">
    <location>
        <begin position="12"/>
        <end position="27"/>
    </location>
</feature>
<reference evidence="3 4" key="1">
    <citation type="submission" date="2017-12" db="EMBL/GenBank/DDBJ databases">
        <title>Sequencing, de novo assembly and annotation of complete genome of a new Thraustochytrid species, strain FCC1311.</title>
        <authorList>
            <person name="Sedici K."/>
            <person name="Godart F."/>
            <person name="Aiese Cigliano R."/>
            <person name="Sanseverino W."/>
            <person name="Barakat M."/>
            <person name="Ortet P."/>
            <person name="Marechal E."/>
            <person name="Cagnac O."/>
            <person name="Amato A."/>
        </authorList>
    </citation>
    <scope>NUCLEOTIDE SEQUENCE [LARGE SCALE GENOMIC DNA]</scope>
</reference>
<dbReference type="InterPro" id="IPR039267">
    <property type="entry name" value="Lsm11"/>
</dbReference>
<dbReference type="EMBL" id="BEYU01000064">
    <property type="protein sequence ID" value="GBG29726.1"/>
    <property type="molecule type" value="Genomic_DNA"/>
</dbReference>
<dbReference type="GO" id="GO:0005683">
    <property type="term" value="C:U7 snRNP"/>
    <property type="evidence" value="ECO:0007669"/>
    <property type="project" value="TreeGrafter"/>
</dbReference>
<feature type="region of interest" description="Disordered" evidence="1">
    <location>
        <begin position="1"/>
        <end position="27"/>
    </location>
</feature>
<dbReference type="InterPro" id="IPR001163">
    <property type="entry name" value="Sm_dom_euk/arc"/>
</dbReference>
<feature type="compositionally biased region" description="Polar residues" evidence="1">
    <location>
        <begin position="1"/>
        <end position="11"/>
    </location>
</feature>
<dbReference type="Proteomes" id="UP000241890">
    <property type="component" value="Unassembled WGS sequence"/>
</dbReference>
<dbReference type="Gene3D" id="2.30.30.100">
    <property type="match status" value="1"/>
</dbReference>
<dbReference type="CDD" id="cd00201">
    <property type="entry name" value="WW"/>
    <property type="match status" value="1"/>
</dbReference>
<dbReference type="SUPFAM" id="SSF50182">
    <property type="entry name" value="Sm-like ribonucleoproteins"/>
    <property type="match status" value="1"/>
</dbReference>
<dbReference type="Pfam" id="PF01423">
    <property type="entry name" value="LSM"/>
    <property type="match status" value="1"/>
</dbReference>
<dbReference type="AlphaFoldDB" id="A0A2R5GFM0"/>
<comment type="caution">
    <text evidence="3">The sequence shown here is derived from an EMBL/GenBank/DDBJ whole genome shotgun (WGS) entry which is preliminary data.</text>
</comment>
<dbReference type="PROSITE" id="PS50020">
    <property type="entry name" value="WW_DOMAIN_2"/>
    <property type="match status" value="1"/>
</dbReference>
<feature type="domain" description="WW" evidence="2">
    <location>
        <begin position="338"/>
        <end position="373"/>
    </location>
</feature>
<dbReference type="InterPro" id="IPR010920">
    <property type="entry name" value="LSM_dom_sf"/>
</dbReference>
<accession>A0A2R5GFM0</accession>
<proteinExistence type="predicted"/>
<dbReference type="Gene3D" id="2.20.70.10">
    <property type="match status" value="1"/>
</dbReference>
<dbReference type="PANTHER" id="PTHR21415">
    <property type="entry name" value="U7 SNRNA-ASSOCIATED SM-LIKE PROTEIN LSM11"/>
    <property type="match status" value="1"/>
</dbReference>
<keyword evidence="4" id="KW-1185">Reference proteome</keyword>
<dbReference type="InterPro" id="IPR036020">
    <property type="entry name" value="WW_dom_sf"/>
</dbReference>
<dbReference type="SUPFAM" id="SSF51045">
    <property type="entry name" value="WW domain"/>
    <property type="match status" value="1"/>
</dbReference>
<evidence type="ECO:0000256" key="1">
    <source>
        <dbReference type="SAM" id="MobiDB-lite"/>
    </source>
</evidence>
<protein>
    <submittedName>
        <fullName evidence="3">U7 snRNA-associated Sm-like protein LSm11</fullName>
    </submittedName>
</protein>
<dbReference type="OrthoDB" id="10002367at2759"/>
<dbReference type="Pfam" id="PF00397">
    <property type="entry name" value="WW"/>
    <property type="match status" value="1"/>
</dbReference>
<dbReference type="GO" id="GO:0071209">
    <property type="term" value="F:U7 snRNA binding"/>
    <property type="evidence" value="ECO:0007669"/>
    <property type="project" value="InterPro"/>
</dbReference>
<evidence type="ECO:0000313" key="3">
    <source>
        <dbReference type="EMBL" id="GBG29726.1"/>
    </source>
</evidence>
<evidence type="ECO:0000313" key="4">
    <source>
        <dbReference type="Proteomes" id="UP000241890"/>
    </source>
</evidence>
<dbReference type="PANTHER" id="PTHR21415:SF1">
    <property type="entry name" value="U7 SNRNA-ASSOCIATED SM-LIKE PROTEIN LSM11"/>
    <property type="match status" value="1"/>
</dbReference>
<gene>
    <name evidence="3" type="ORF">FCC1311_059472</name>
</gene>
<evidence type="ECO:0000259" key="2">
    <source>
        <dbReference type="PROSITE" id="PS50020"/>
    </source>
</evidence>
<organism evidence="3 4">
    <name type="scientific">Hondaea fermentalgiana</name>
    <dbReference type="NCBI Taxonomy" id="2315210"/>
    <lineage>
        <taxon>Eukaryota</taxon>
        <taxon>Sar</taxon>
        <taxon>Stramenopiles</taxon>
        <taxon>Bigyra</taxon>
        <taxon>Labyrinthulomycetes</taxon>
        <taxon>Thraustochytrida</taxon>
        <taxon>Thraustochytriidae</taxon>
        <taxon>Hondaea</taxon>
    </lineage>
</organism>
<dbReference type="GO" id="GO:0006398">
    <property type="term" value="P:mRNA 3'-end processing by stem-loop binding and cleavage"/>
    <property type="evidence" value="ECO:0007669"/>
    <property type="project" value="TreeGrafter"/>
</dbReference>